<evidence type="ECO:0000313" key="2">
    <source>
        <dbReference type="EMBL" id="CAA7017833.1"/>
    </source>
</evidence>
<evidence type="ECO:0000313" key="3">
    <source>
        <dbReference type="Proteomes" id="UP000467841"/>
    </source>
</evidence>
<organism evidence="2 3">
    <name type="scientific">Microthlaspi erraticum</name>
    <dbReference type="NCBI Taxonomy" id="1685480"/>
    <lineage>
        <taxon>Eukaryota</taxon>
        <taxon>Viridiplantae</taxon>
        <taxon>Streptophyta</taxon>
        <taxon>Embryophyta</taxon>
        <taxon>Tracheophyta</taxon>
        <taxon>Spermatophyta</taxon>
        <taxon>Magnoliopsida</taxon>
        <taxon>eudicotyledons</taxon>
        <taxon>Gunneridae</taxon>
        <taxon>Pentapetalae</taxon>
        <taxon>rosids</taxon>
        <taxon>malvids</taxon>
        <taxon>Brassicales</taxon>
        <taxon>Brassicaceae</taxon>
        <taxon>Coluteocarpeae</taxon>
        <taxon>Microthlaspi</taxon>
    </lineage>
</organism>
<dbReference type="Proteomes" id="UP000467841">
    <property type="component" value="Unassembled WGS sequence"/>
</dbReference>
<sequence length="159" mass="17400">MLIDAKNSQVKLLVRLHAVREELGQLHVLETNSTSSKIQDLSWCHHVGTWSPQSPWRREHCSALGTWGAHPPLALPQPLPLAHLGSLLSSSSTNWFTSSPSSSLSVSSLLPHLESHFPLLNKVHSNLKLPLLTLTTIGSFLFLVLLSSLNLSLSDCSSE</sequence>
<keyword evidence="3" id="KW-1185">Reference proteome</keyword>
<dbReference type="AlphaFoldDB" id="A0A6D2HX80"/>
<feature type="transmembrane region" description="Helical" evidence="1">
    <location>
        <begin position="129"/>
        <end position="149"/>
    </location>
</feature>
<keyword evidence="1" id="KW-0812">Transmembrane</keyword>
<name>A0A6D2HX80_9BRAS</name>
<accession>A0A6D2HX80</accession>
<gene>
    <name evidence="2" type="ORF">MERR_LOCUS5068</name>
</gene>
<protein>
    <submittedName>
        <fullName evidence="2">Uncharacterized protein</fullName>
    </submittedName>
</protein>
<reference evidence="2" key="1">
    <citation type="submission" date="2020-01" db="EMBL/GenBank/DDBJ databases">
        <authorList>
            <person name="Mishra B."/>
        </authorList>
    </citation>
    <scope>NUCLEOTIDE SEQUENCE [LARGE SCALE GENOMIC DNA]</scope>
</reference>
<keyword evidence="1" id="KW-1133">Transmembrane helix</keyword>
<keyword evidence="1" id="KW-0472">Membrane</keyword>
<comment type="caution">
    <text evidence="2">The sequence shown here is derived from an EMBL/GenBank/DDBJ whole genome shotgun (WGS) entry which is preliminary data.</text>
</comment>
<evidence type="ECO:0000256" key="1">
    <source>
        <dbReference type="SAM" id="Phobius"/>
    </source>
</evidence>
<dbReference type="EMBL" id="CACVBM020000333">
    <property type="protein sequence ID" value="CAA7017833.1"/>
    <property type="molecule type" value="Genomic_DNA"/>
</dbReference>
<proteinExistence type="predicted"/>